<evidence type="ECO:0000313" key="2">
    <source>
        <dbReference type="Proteomes" id="UP000718564"/>
    </source>
</evidence>
<dbReference type="Proteomes" id="UP000718564">
    <property type="component" value="Unassembled WGS sequence"/>
</dbReference>
<sequence>MVNHSVASSSFSKRTIFAPQPIGVLPAQLPTTQVLNVELDEDEDIEWTWTTLPTGQQYVSGYTIISKSSDGN</sequence>
<reference evidence="1 2" key="1">
    <citation type="submission" date="2018-06" db="EMBL/GenBank/DDBJ databases">
        <title>Comparative genomics of Brasilonema spp. strains.</title>
        <authorList>
            <person name="Alvarenga D.O."/>
            <person name="Fiore M.F."/>
            <person name="Varani A.M."/>
        </authorList>
    </citation>
    <scope>NUCLEOTIDE SEQUENCE [LARGE SCALE GENOMIC DNA]</scope>
    <source>
        <strain evidence="1 2">SPC951</strain>
    </source>
</reference>
<comment type="caution">
    <text evidence="1">The sequence shown here is derived from an EMBL/GenBank/DDBJ whole genome shotgun (WGS) entry which is preliminary data.</text>
</comment>
<name>A0ABX1PDW0_9CYAN</name>
<dbReference type="EMBL" id="QMEB01000295">
    <property type="protein sequence ID" value="NMG22678.1"/>
    <property type="molecule type" value="Genomic_DNA"/>
</dbReference>
<gene>
    <name evidence="1" type="ORF">DP116_25845</name>
</gene>
<keyword evidence="2" id="KW-1185">Reference proteome</keyword>
<protein>
    <recommendedName>
        <fullName evidence="3">Fibronectin type-III domain-containing protein</fullName>
    </recommendedName>
</protein>
<organism evidence="1 2">
    <name type="scientific">Brasilonema bromeliae SPC951</name>
    <dbReference type="NCBI Taxonomy" id="385972"/>
    <lineage>
        <taxon>Bacteria</taxon>
        <taxon>Bacillati</taxon>
        <taxon>Cyanobacteriota</taxon>
        <taxon>Cyanophyceae</taxon>
        <taxon>Nostocales</taxon>
        <taxon>Scytonemataceae</taxon>
        <taxon>Brasilonema</taxon>
        <taxon>Bromeliae group (in: Brasilonema)</taxon>
    </lineage>
</organism>
<evidence type="ECO:0000313" key="1">
    <source>
        <dbReference type="EMBL" id="NMG22678.1"/>
    </source>
</evidence>
<accession>A0ABX1PDW0</accession>
<proteinExistence type="predicted"/>
<evidence type="ECO:0008006" key="3">
    <source>
        <dbReference type="Google" id="ProtNLM"/>
    </source>
</evidence>